<dbReference type="RefSeq" id="WP_054521264.1">
    <property type="nucleotide sequence ID" value="NZ_LGKO01000002.1"/>
</dbReference>
<dbReference type="SUPFAM" id="SSF161098">
    <property type="entry name" value="MetI-like"/>
    <property type="match status" value="1"/>
</dbReference>
<keyword evidence="6 7" id="KW-0472">Membrane</keyword>
<protein>
    <recommendedName>
        <fullName evidence="8">ABC transmembrane type-1 domain-containing protein</fullName>
    </recommendedName>
</protein>
<sequence length="285" mass="31920">MHLSSRRTLRALLLYVIVLMIVIWTIAPYLWLIISSFSSKIELLTVPLRWLPSRPTLENYRSLFFEYGEQSVNARLFIRSLSNSAIISLSTMMIAVVLGVLAAYAIARLRFRGSQWMILAMMTIQLIPPIILVIPLYVIMRQAKLLDTHLGLIIVDLSIALPLVIWLIRSYFASIPSELEDAARIDGCTYLDALFRIVLPLSGPGLVSVMIFAFIASWNEYLYAFIYTNVNAKTLPVLIGEFSTKLGLEYLKIAAAGVLASLPPVVLALIFQRFIIRGLTAGAIK</sequence>
<dbReference type="GO" id="GO:0005886">
    <property type="term" value="C:plasma membrane"/>
    <property type="evidence" value="ECO:0007669"/>
    <property type="project" value="UniProtKB-SubCell"/>
</dbReference>
<dbReference type="EMBL" id="LGKO01000002">
    <property type="protein sequence ID" value="KPL84691.1"/>
    <property type="molecule type" value="Genomic_DNA"/>
</dbReference>
<proteinExistence type="inferred from homology"/>
<feature type="transmembrane region" description="Helical" evidence="7">
    <location>
        <begin position="150"/>
        <end position="172"/>
    </location>
</feature>
<feature type="transmembrane region" description="Helical" evidence="7">
    <location>
        <begin position="250"/>
        <end position="271"/>
    </location>
</feature>
<keyword evidence="10" id="KW-1185">Reference proteome</keyword>
<evidence type="ECO:0000256" key="7">
    <source>
        <dbReference type="RuleBase" id="RU363032"/>
    </source>
</evidence>
<feature type="transmembrane region" description="Helical" evidence="7">
    <location>
        <begin position="12"/>
        <end position="34"/>
    </location>
</feature>
<dbReference type="Pfam" id="PF00528">
    <property type="entry name" value="BPD_transp_1"/>
    <property type="match status" value="1"/>
</dbReference>
<evidence type="ECO:0000256" key="3">
    <source>
        <dbReference type="ARBA" id="ARBA00022475"/>
    </source>
</evidence>
<feature type="transmembrane region" description="Helical" evidence="7">
    <location>
        <begin position="118"/>
        <end position="138"/>
    </location>
</feature>
<dbReference type="GO" id="GO:0055085">
    <property type="term" value="P:transmembrane transport"/>
    <property type="evidence" value="ECO:0007669"/>
    <property type="project" value="InterPro"/>
</dbReference>
<evidence type="ECO:0000313" key="9">
    <source>
        <dbReference type="EMBL" id="KPL84691.1"/>
    </source>
</evidence>
<comment type="similarity">
    <text evidence="7">Belongs to the binding-protein-dependent transport system permease family.</text>
</comment>
<name>A0A0P6Y5I2_9CHLR</name>
<evidence type="ECO:0000256" key="4">
    <source>
        <dbReference type="ARBA" id="ARBA00022692"/>
    </source>
</evidence>
<evidence type="ECO:0000256" key="6">
    <source>
        <dbReference type="ARBA" id="ARBA00023136"/>
    </source>
</evidence>
<gene>
    <name evidence="9" type="ORF">SE15_06555</name>
</gene>
<evidence type="ECO:0000256" key="2">
    <source>
        <dbReference type="ARBA" id="ARBA00022448"/>
    </source>
</evidence>
<dbReference type="PANTHER" id="PTHR32243:SF18">
    <property type="entry name" value="INNER MEMBRANE ABC TRANSPORTER PERMEASE PROTEIN YCJP"/>
    <property type="match status" value="1"/>
</dbReference>
<evidence type="ECO:0000313" key="10">
    <source>
        <dbReference type="Proteomes" id="UP000050544"/>
    </source>
</evidence>
<feature type="transmembrane region" description="Helical" evidence="7">
    <location>
        <begin position="193"/>
        <end position="215"/>
    </location>
</feature>
<dbReference type="PANTHER" id="PTHR32243">
    <property type="entry name" value="MALTOSE TRANSPORT SYSTEM PERMEASE-RELATED"/>
    <property type="match status" value="1"/>
</dbReference>
<feature type="domain" description="ABC transmembrane type-1" evidence="8">
    <location>
        <begin position="81"/>
        <end position="271"/>
    </location>
</feature>
<evidence type="ECO:0000256" key="5">
    <source>
        <dbReference type="ARBA" id="ARBA00022989"/>
    </source>
</evidence>
<keyword evidence="2 7" id="KW-0813">Transport</keyword>
<dbReference type="STRING" id="869279.SE15_06555"/>
<dbReference type="CDD" id="cd06261">
    <property type="entry name" value="TM_PBP2"/>
    <property type="match status" value="1"/>
</dbReference>
<comment type="subcellular location">
    <subcellularLocation>
        <location evidence="1 7">Cell membrane</location>
        <topology evidence="1 7">Multi-pass membrane protein</topology>
    </subcellularLocation>
</comment>
<dbReference type="Proteomes" id="UP000050544">
    <property type="component" value="Unassembled WGS sequence"/>
</dbReference>
<reference evidence="9 10" key="1">
    <citation type="submission" date="2015-07" db="EMBL/GenBank/DDBJ databases">
        <title>Whole genome sequence of Thermanaerothrix daxensis DSM 23592.</title>
        <authorList>
            <person name="Hemp J."/>
            <person name="Ward L.M."/>
            <person name="Pace L.A."/>
            <person name="Fischer W.W."/>
        </authorList>
    </citation>
    <scope>NUCLEOTIDE SEQUENCE [LARGE SCALE GENOMIC DNA]</scope>
    <source>
        <strain evidence="9 10">GNS-1</strain>
    </source>
</reference>
<dbReference type="OrthoDB" id="61400at2"/>
<dbReference type="Gene3D" id="1.10.3720.10">
    <property type="entry name" value="MetI-like"/>
    <property type="match status" value="1"/>
</dbReference>
<organism evidence="9 10">
    <name type="scientific">Thermanaerothrix daxensis</name>
    <dbReference type="NCBI Taxonomy" id="869279"/>
    <lineage>
        <taxon>Bacteria</taxon>
        <taxon>Bacillati</taxon>
        <taxon>Chloroflexota</taxon>
        <taxon>Anaerolineae</taxon>
        <taxon>Anaerolineales</taxon>
        <taxon>Anaerolineaceae</taxon>
        <taxon>Thermanaerothrix</taxon>
    </lineage>
</organism>
<dbReference type="InterPro" id="IPR000515">
    <property type="entry name" value="MetI-like"/>
</dbReference>
<dbReference type="PROSITE" id="PS50928">
    <property type="entry name" value="ABC_TM1"/>
    <property type="match status" value="1"/>
</dbReference>
<keyword evidence="5 7" id="KW-1133">Transmembrane helix</keyword>
<dbReference type="InterPro" id="IPR050901">
    <property type="entry name" value="BP-dep_ABC_trans_perm"/>
</dbReference>
<accession>A0A0P6Y5I2</accession>
<keyword evidence="3" id="KW-1003">Cell membrane</keyword>
<comment type="caution">
    <text evidence="9">The sequence shown here is derived from an EMBL/GenBank/DDBJ whole genome shotgun (WGS) entry which is preliminary data.</text>
</comment>
<evidence type="ECO:0000256" key="1">
    <source>
        <dbReference type="ARBA" id="ARBA00004651"/>
    </source>
</evidence>
<keyword evidence="4 7" id="KW-0812">Transmembrane</keyword>
<feature type="transmembrane region" description="Helical" evidence="7">
    <location>
        <begin position="85"/>
        <end position="106"/>
    </location>
</feature>
<dbReference type="AlphaFoldDB" id="A0A0P6Y5I2"/>
<dbReference type="InterPro" id="IPR035906">
    <property type="entry name" value="MetI-like_sf"/>
</dbReference>
<evidence type="ECO:0000259" key="8">
    <source>
        <dbReference type="PROSITE" id="PS50928"/>
    </source>
</evidence>